<dbReference type="PANTHER" id="PTHR24413">
    <property type="entry name" value="SPECKLE-TYPE POZ PROTEIN"/>
    <property type="match status" value="1"/>
</dbReference>
<sequence length="385" mass="44046">MSEYHKTSSFKMRTRNPMGMSPETNRTPKGIRKILGTDMKRLKEAWEWTIEDFSQLTEEPGESIQSSLFATGADNKDKWYLDLYPSGRDRECSEYFSLYLMLKTTRNTEVQLHLQLSIVKAGTKEKIGMKGAQRKFRSGMSVGWRHFIKRNHVLSNAGDLLTNDELRISCEFDYEIKSGENCSEITSRDSQVVKDLWLCFEQSKFTDCSITVETKIFHTHKMILAARSPILCQMIDESKEKKELVKVPVHLQLEGISAEILRRMLQFIYTGGVKNIEVMTDELMAAADKFSLIELKAMCEATLFERLTVKNAAETLIKAHKCHAKDLKAQVIGFINNHLVEIVESTGYKHLEENHTELLRDLLRGQVTEVKEKVTEMEGGSTSGQ</sequence>
<feature type="domain" description="MATH" evidence="8">
    <location>
        <begin position="43"/>
        <end position="172"/>
    </location>
</feature>
<dbReference type="OrthoDB" id="10249567at2759"/>
<dbReference type="GO" id="GO:0005634">
    <property type="term" value="C:nucleus"/>
    <property type="evidence" value="ECO:0007669"/>
    <property type="project" value="UniProtKB-SubCell"/>
</dbReference>
<dbReference type="SUPFAM" id="SSF49599">
    <property type="entry name" value="TRAF domain-like"/>
    <property type="match status" value="1"/>
</dbReference>
<dbReference type="SMART" id="SM00225">
    <property type="entry name" value="BTB"/>
    <property type="match status" value="1"/>
</dbReference>
<evidence type="ECO:0000256" key="1">
    <source>
        <dbReference type="ARBA" id="ARBA00004123"/>
    </source>
</evidence>
<dbReference type="Gene3D" id="2.60.210.10">
    <property type="entry name" value="Apoptosis, Tumor Necrosis Factor Receptor Associated Protein 2, Chain A"/>
    <property type="match status" value="1"/>
</dbReference>
<evidence type="ECO:0000313" key="9">
    <source>
        <dbReference type="EMBL" id="JAG83364.1"/>
    </source>
</evidence>
<dbReference type="Gene3D" id="1.25.40.420">
    <property type="match status" value="1"/>
</dbReference>
<dbReference type="KEGG" id="fas:105264378"/>
<comment type="subcellular location">
    <subcellularLocation>
        <location evidence="1">Nucleus</location>
    </subcellularLocation>
</comment>
<dbReference type="InterPro" id="IPR011333">
    <property type="entry name" value="SKP1/BTB/POZ_sf"/>
</dbReference>
<feature type="domain" description="BTB" evidence="7">
    <location>
        <begin position="206"/>
        <end position="277"/>
    </location>
</feature>
<dbReference type="EMBL" id="GBYB01013597">
    <property type="protein sequence ID" value="JAG83364.1"/>
    <property type="molecule type" value="Transcribed_RNA"/>
</dbReference>
<dbReference type="Pfam" id="PF24570">
    <property type="entry name" value="BACK_BPM_SPOP"/>
    <property type="match status" value="1"/>
</dbReference>
<dbReference type="GeneID" id="105264378"/>
<reference evidence="9" key="1">
    <citation type="submission" date="2015-01" db="EMBL/GenBank/DDBJ databases">
        <title>Transcriptome Assembly of Fopius arisanus.</title>
        <authorList>
            <person name="Geib S."/>
        </authorList>
    </citation>
    <scope>NUCLEOTIDE SEQUENCE</scope>
</reference>
<evidence type="ECO:0000313" key="11">
    <source>
        <dbReference type="RefSeq" id="XP_011299511.1"/>
    </source>
</evidence>
<dbReference type="Proteomes" id="UP000694866">
    <property type="component" value="Unplaced"/>
</dbReference>
<organism evidence="9">
    <name type="scientific">Fopius arisanus</name>
    <dbReference type="NCBI Taxonomy" id="64838"/>
    <lineage>
        <taxon>Eukaryota</taxon>
        <taxon>Metazoa</taxon>
        <taxon>Ecdysozoa</taxon>
        <taxon>Arthropoda</taxon>
        <taxon>Hexapoda</taxon>
        <taxon>Insecta</taxon>
        <taxon>Pterygota</taxon>
        <taxon>Neoptera</taxon>
        <taxon>Endopterygota</taxon>
        <taxon>Hymenoptera</taxon>
        <taxon>Apocrita</taxon>
        <taxon>Ichneumonoidea</taxon>
        <taxon>Braconidae</taxon>
        <taxon>Opiinae</taxon>
        <taxon>Fopius</taxon>
    </lineage>
</organism>
<evidence type="ECO:0000259" key="7">
    <source>
        <dbReference type="PROSITE" id="PS50097"/>
    </source>
</evidence>
<dbReference type="AlphaFoldDB" id="A0A0C9RJY3"/>
<dbReference type="InterPro" id="IPR008974">
    <property type="entry name" value="TRAF-like"/>
</dbReference>
<comment type="similarity">
    <text evidence="3">Belongs to the Tdpoz family.</text>
</comment>
<dbReference type="PROSITE" id="PS50144">
    <property type="entry name" value="MATH"/>
    <property type="match status" value="1"/>
</dbReference>
<evidence type="ECO:0000256" key="6">
    <source>
        <dbReference type="SAM" id="MobiDB-lite"/>
    </source>
</evidence>
<dbReference type="RefSeq" id="XP_011299511.1">
    <property type="nucleotide sequence ID" value="XM_011301209.1"/>
</dbReference>
<evidence type="ECO:0000256" key="5">
    <source>
        <dbReference type="ARBA" id="ARBA00023242"/>
    </source>
</evidence>
<evidence type="ECO:0000256" key="2">
    <source>
        <dbReference type="ARBA" id="ARBA00004906"/>
    </source>
</evidence>
<keyword evidence="4" id="KW-0833">Ubl conjugation pathway</keyword>
<proteinExistence type="inferred from homology"/>
<accession>A0A0C9RJY3</accession>
<dbReference type="PROSITE" id="PS50097">
    <property type="entry name" value="BTB"/>
    <property type="match status" value="1"/>
</dbReference>
<dbReference type="Gene3D" id="3.30.710.10">
    <property type="entry name" value="Potassium Channel Kv1.1, Chain A"/>
    <property type="match status" value="1"/>
</dbReference>
<evidence type="ECO:0000313" key="10">
    <source>
        <dbReference type="Proteomes" id="UP000694866"/>
    </source>
</evidence>
<keyword evidence="5" id="KW-0539">Nucleus</keyword>
<dbReference type="InterPro" id="IPR000210">
    <property type="entry name" value="BTB/POZ_dom"/>
</dbReference>
<dbReference type="InterPro" id="IPR056423">
    <property type="entry name" value="BACK_BPM_SPOP"/>
</dbReference>
<keyword evidence="10" id="KW-1185">Reference proteome</keyword>
<accession>A0A9R1SYM4</accession>
<dbReference type="InterPro" id="IPR002083">
    <property type="entry name" value="MATH/TRAF_dom"/>
</dbReference>
<evidence type="ECO:0000256" key="4">
    <source>
        <dbReference type="ARBA" id="ARBA00022786"/>
    </source>
</evidence>
<evidence type="ECO:0000256" key="3">
    <source>
        <dbReference type="ARBA" id="ARBA00010846"/>
    </source>
</evidence>
<dbReference type="SUPFAM" id="SSF54695">
    <property type="entry name" value="POZ domain"/>
    <property type="match status" value="1"/>
</dbReference>
<dbReference type="Pfam" id="PF00651">
    <property type="entry name" value="BTB"/>
    <property type="match status" value="1"/>
</dbReference>
<dbReference type="Pfam" id="PF22486">
    <property type="entry name" value="MATH_2"/>
    <property type="match status" value="1"/>
</dbReference>
<gene>
    <name evidence="9" type="primary">spop_0</name>
    <name evidence="11" type="synonym">LOC105264378</name>
    <name evidence="9" type="ORF">g.33261</name>
</gene>
<comment type="pathway">
    <text evidence="2">Protein modification; protein ubiquitination.</text>
</comment>
<evidence type="ECO:0000259" key="8">
    <source>
        <dbReference type="PROSITE" id="PS50144"/>
    </source>
</evidence>
<protein>
    <submittedName>
        <fullName evidence="11">Speckle-type POZ protein-like</fullName>
    </submittedName>
    <submittedName>
        <fullName evidence="9">Spop_0 protein</fullName>
    </submittedName>
</protein>
<feature type="region of interest" description="Disordered" evidence="6">
    <location>
        <begin position="1"/>
        <end position="30"/>
    </location>
</feature>
<dbReference type="GO" id="GO:0030163">
    <property type="term" value="P:protein catabolic process"/>
    <property type="evidence" value="ECO:0007669"/>
    <property type="project" value="UniProtKB-ARBA"/>
</dbReference>
<name>A0A0C9RJY3_9HYME</name>
<reference evidence="11" key="2">
    <citation type="submission" date="2025-04" db="UniProtKB">
        <authorList>
            <consortium name="RefSeq"/>
        </authorList>
    </citation>
    <scope>IDENTIFICATION</scope>
    <source>
        <strain evidence="11">USDA-PBARC FA_bdor</strain>
        <tissue evidence="11">Whole organism</tissue>
    </source>
</reference>